<evidence type="ECO:0000313" key="1">
    <source>
        <dbReference type="EMBL" id="KKN62184.1"/>
    </source>
</evidence>
<reference evidence="1" key="1">
    <citation type="journal article" date="2015" name="Nature">
        <title>Complex archaea that bridge the gap between prokaryotes and eukaryotes.</title>
        <authorList>
            <person name="Spang A."/>
            <person name="Saw J.H."/>
            <person name="Jorgensen S.L."/>
            <person name="Zaremba-Niedzwiedzka K."/>
            <person name="Martijn J."/>
            <person name="Lind A.E."/>
            <person name="van Eijk R."/>
            <person name="Schleper C."/>
            <person name="Guy L."/>
            <person name="Ettema T.J."/>
        </authorList>
    </citation>
    <scope>NUCLEOTIDE SEQUENCE</scope>
</reference>
<proteinExistence type="predicted"/>
<comment type="caution">
    <text evidence="1">The sequence shown here is derived from an EMBL/GenBank/DDBJ whole genome shotgun (WGS) entry which is preliminary data.</text>
</comment>
<protein>
    <submittedName>
        <fullName evidence="1">Uncharacterized protein</fullName>
    </submittedName>
</protein>
<name>A0A0F9S525_9ZZZZ</name>
<dbReference type="EMBL" id="LAZR01000633">
    <property type="protein sequence ID" value="KKN62184.1"/>
    <property type="molecule type" value="Genomic_DNA"/>
</dbReference>
<gene>
    <name evidence="1" type="ORF">LCGC14_0514630</name>
</gene>
<sequence length="49" mass="6053">MTEQEEIDKKIHDILRERQLIPIGMWLDTIELMKFRAIWEKAQEEIREV</sequence>
<accession>A0A0F9S525</accession>
<dbReference type="AlphaFoldDB" id="A0A0F9S525"/>
<organism evidence="1">
    <name type="scientific">marine sediment metagenome</name>
    <dbReference type="NCBI Taxonomy" id="412755"/>
    <lineage>
        <taxon>unclassified sequences</taxon>
        <taxon>metagenomes</taxon>
        <taxon>ecological metagenomes</taxon>
    </lineage>
</organism>